<comment type="pathway">
    <text evidence="3">Sphingolipid metabolism.</text>
</comment>
<proteinExistence type="inferred from homology"/>
<gene>
    <name evidence="12" type="ORF">HG536_0A00510</name>
</gene>
<dbReference type="GO" id="GO:0030170">
    <property type="term" value="F:pyridoxal phosphate binding"/>
    <property type="evidence" value="ECO:0007669"/>
    <property type="project" value="InterPro"/>
</dbReference>
<dbReference type="AlphaFoldDB" id="A0A7G3Z9P8"/>
<dbReference type="KEGG" id="tgb:HG536_0A00510"/>
<comment type="pathway">
    <text evidence="2">Lipid metabolism; sphingolipid metabolism.</text>
</comment>
<dbReference type="PANTHER" id="PTHR13693">
    <property type="entry name" value="CLASS II AMINOTRANSFERASE/8-AMINO-7-OXONONANOATE SYNTHASE"/>
    <property type="match status" value="1"/>
</dbReference>
<dbReference type="Gene3D" id="3.40.640.10">
    <property type="entry name" value="Type I PLP-dependent aspartate aminotransferase-like (Major domain)"/>
    <property type="match status" value="1"/>
</dbReference>
<feature type="domain" description="Aminotransferase class I/classII large" evidence="11">
    <location>
        <begin position="146"/>
        <end position="545"/>
    </location>
</feature>
<dbReference type="GO" id="GO:0005783">
    <property type="term" value="C:endoplasmic reticulum"/>
    <property type="evidence" value="ECO:0007669"/>
    <property type="project" value="TreeGrafter"/>
</dbReference>
<dbReference type="EMBL" id="CP059246">
    <property type="protein sequence ID" value="QLL30234.1"/>
    <property type="molecule type" value="Genomic_DNA"/>
</dbReference>
<evidence type="ECO:0000256" key="6">
    <source>
        <dbReference type="ARBA" id="ARBA00022679"/>
    </source>
</evidence>
<sequence length="559" mass="62589">MAHIPQVLPNSIPIPSFIVDSFSYVWYYLYASLLKVPGGRYIISYVKKSHQDDPYRTAVEVVLILYGIVYYLSKPQQKKGLQGSKPNLTAQEVEALIEEWQPEPIVDESVMEAQRWRLEKIPVIEVLKKGDRVRVKRNDGRECFDNVLNLASNNFLQLASRPDVVEVAKKTIKNYGVGACGPAGFYGNQDVHYILEYALANFFGTEDAVLYGQDFCVAPSVLPAFTKRGDLIVADNQVSLSLQNALQLSRSTVYYFEHNNMESLESLLKELTEAEKKERLPAISRKFIVTEGLFHNSGDIAPLPVLLSLKNKYKFRLFIDETFSLGVLGRTGRGLAEHFNMERASSIDVTIGSMATAFGSSGAFVLGDRVMSHHQHIGSNAYCFSASLPAYTTATVTKVLQIMEKDNSAVTALQRLSKLLHGFFTNDAALKRWVLVTSHQMSPVLHLQLTPEARFQRFNYTGEQLFETITRLQKRCATTKFVEEYEQEEKFLQAIADQLLSQHGILITRNTIVLRQETLPVVPSLKICVNAHISDQDLLAACAAIKAVIIGSCSNNCSD</sequence>
<name>A0A7G3Z9P8_9SACH</name>
<dbReference type="PANTHER" id="PTHR13693:SF2">
    <property type="entry name" value="SERINE PALMITOYLTRANSFERASE 1"/>
    <property type="match status" value="1"/>
</dbReference>
<keyword evidence="13" id="KW-1185">Reference proteome</keyword>
<evidence type="ECO:0000256" key="9">
    <source>
        <dbReference type="ARBA" id="ARBA00023098"/>
    </source>
</evidence>
<keyword evidence="6" id="KW-0808">Transferase</keyword>
<evidence type="ECO:0000259" key="11">
    <source>
        <dbReference type="Pfam" id="PF00155"/>
    </source>
</evidence>
<dbReference type="OrthoDB" id="3168162at2759"/>
<organism evidence="12 13">
    <name type="scientific">Torulaspora globosa</name>
    <dbReference type="NCBI Taxonomy" id="48254"/>
    <lineage>
        <taxon>Eukaryota</taxon>
        <taxon>Fungi</taxon>
        <taxon>Dikarya</taxon>
        <taxon>Ascomycota</taxon>
        <taxon>Saccharomycotina</taxon>
        <taxon>Saccharomycetes</taxon>
        <taxon>Saccharomycetales</taxon>
        <taxon>Saccharomycetaceae</taxon>
        <taxon>Torulaspora</taxon>
    </lineage>
</organism>
<evidence type="ECO:0000256" key="2">
    <source>
        <dbReference type="ARBA" id="ARBA00004760"/>
    </source>
</evidence>
<keyword evidence="8" id="KW-0746">Sphingolipid metabolism</keyword>
<evidence type="ECO:0000256" key="5">
    <source>
        <dbReference type="ARBA" id="ARBA00013220"/>
    </source>
</evidence>
<protein>
    <recommendedName>
        <fullName evidence="5">serine C-palmitoyltransferase</fullName>
        <ecNumber evidence="5">2.3.1.50</ecNumber>
    </recommendedName>
</protein>
<dbReference type="GeneID" id="59323331"/>
<comment type="similarity">
    <text evidence="4">Belongs to the class-II pyridoxal-phosphate-dependent aminotransferase family.</text>
</comment>
<dbReference type="InterPro" id="IPR004839">
    <property type="entry name" value="Aminotransferase_I/II_large"/>
</dbReference>
<evidence type="ECO:0000313" key="12">
    <source>
        <dbReference type="EMBL" id="QLL30234.1"/>
    </source>
</evidence>
<evidence type="ECO:0000313" key="13">
    <source>
        <dbReference type="Proteomes" id="UP000515788"/>
    </source>
</evidence>
<dbReference type="Gene3D" id="3.90.1150.10">
    <property type="entry name" value="Aspartate Aminotransferase, domain 1"/>
    <property type="match status" value="1"/>
</dbReference>
<evidence type="ECO:0000256" key="10">
    <source>
        <dbReference type="ARBA" id="ARBA00023315"/>
    </source>
</evidence>
<dbReference type="SUPFAM" id="SSF53383">
    <property type="entry name" value="PLP-dependent transferases"/>
    <property type="match status" value="1"/>
</dbReference>
<accession>A0A7G3Z9P8</accession>
<dbReference type="InterPro" id="IPR015421">
    <property type="entry name" value="PyrdxlP-dep_Trfase_major"/>
</dbReference>
<dbReference type="InterPro" id="IPR015424">
    <property type="entry name" value="PyrdxlP-dep_Trfase"/>
</dbReference>
<dbReference type="InterPro" id="IPR050087">
    <property type="entry name" value="AON_synthase_class-II"/>
</dbReference>
<evidence type="ECO:0000256" key="4">
    <source>
        <dbReference type="ARBA" id="ARBA00008392"/>
    </source>
</evidence>
<dbReference type="Pfam" id="PF00155">
    <property type="entry name" value="Aminotran_1_2"/>
    <property type="match status" value="1"/>
</dbReference>
<dbReference type="RefSeq" id="XP_037136909.1">
    <property type="nucleotide sequence ID" value="XM_037281014.1"/>
</dbReference>
<keyword evidence="9" id="KW-0443">Lipid metabolism</keyword>
<dbReference type="EC" id="2.3.1.50" evidence="5"/>
<reference evidence="12 13" key="1">
    <citation type="submission" date="2020-06" db="EMBL/GenBank/DDBJ databases">
        <title>The yeast mating-type switching endonuclease HO is a domesticated member of an unorthodox homing genetic element family.</title>
        <authorList>
            <person name="Coughlan A.Y."/>
            <person name="Lombardi L."/>
            <person name="Braun-Galleani S."/>
            <person name="Martos A.R."/>
            <person name="Galeote V."/>
            <person name="Bigey F."/>
            <person name="Dequin S."/>
            <person name="Byrne K.P."/>
            <person name="Wolfe K.H."/>
        </authorList>
    </citation>
    <scope>NUCLEOTIDE SEQUENCE [LARGE SCALE GENOMIC DNA]</scope>
    <source>
        <strain evidence="12 13">CBS764</strain>
    </source>
</reference>
<dbReference type="Proteomes" id="UP000515788">
    <property type="component" value="Chromosome 1"/>
</dbReference>
<evidence type="ECO:0000256" key="3">
    <source>
        <dbReference type="ARBA" id="ARBA00004991"/>
    </source>
</evidence>
<evidence type="ECO:0000256" key="1">
    <source>
        <dbReference type="ARBA" id="ARBA00001933"/>
    </source>
</evidence>
<evidence type="ECO:0000256" key="7">
    <source>
        <dbReference type="ARBA" id="ARBA00022898"/>
    </source>
</evidence>
<dbReference type="GO" id="GO:0046512">
    <property type="term" value="P:sphingosine biosynthetic process"/>
    <property type="evidence" value="ECO:0007669"/>
    <property type="project" value="TreeGrafter"/>
</dbReference>
<dbReference type="GO" id="GO:0004758">
    <property type="term" value="F:serine C-palmitoyltransferase activity"/>
    <property type="evidence" value="ECO:0007669"/>
    <property type="project" value="TreeGrafter"/>
</dbReference>
<keyword evidence="7" id="KW-0663">Pyridoxal phosphate</keyword>
<dbReference type="InterPro" id="IPR015422">
    <property type="entry name" value="PyrdxlP-dep_Trfase_small"/>
</dbReference>
<comment type="cofactor">
    <cofactor evidence="1">
        <name>pyridoxal 5'-phosphate</name>
        <dbReference type="ChEBI" id="CHEBI:597326"/>
    </cofactor>
</comment>
<keyword evidence="10" id="KW-0012">Acyltransferase</keyword>
<dbReference type="GO" id="GO:0046513">
    <property type="term" value="P:ceramide biosynthetic process"/>
    <property type="evidence" value="ECO:0007669"/>
    <property type="project" value="TreeGrafter"/>
</dbReference>
<evidence type="ECO:0000256" key="8">
    <source>
        <dbReference type="ARBA" id="ARBA00022919"/>
    </source>
</evidence>
<dbReference type="GO" id="GO:0016020">
    <property type="term" value="C:membrane"/>
    <property type="evidence" value="ECO:0007669"/>
    <property type="project" value="GOC"/>
</dbReference>